<evidence type="ECO:0000313" key="2">
    <source>
        <dbReference type="Proteomes" id="UP001244011"/>
    </source>
</evidence>
<gene>
    <name evidence="1" type="ORF">QBC33DRAFT_555447</name>
</gene>
<dbReference type="AlphaFoldDB" id="A0AAJ0C6A1"/>
<protein>
    <recommendedName>
        <fullName evidence="3">IBR domain-containing protein</fullName>
    </recommendedName>
</protein>
<proteinExistence type="predicted"/>
<organism evidence="1 2">
    <name type="scientific">Phialemonium atrogriseum</name>
    <dbReference type="NCBI Taxonomy" id="1093897"/>
    <lineage>
        <taxon>Eukaryota</taxon>
        <taxon>Fungi</taxon>
        <taxon>Dikarya</taxon>
        <taxon>Ascomycota</taxon>
        <taxon>Pezizomycotina</taxon>
        <taxon>Sordariomycetes</taxon>
        <taxon>Sordariomycetidae</taxon>
        <taxon>Cephalothecales</taxon>
        <taxon>Cephalothecaceae</taxon>
        <taxon>Phialemonium</taxon>
    </lineage>
</organism>
<dbReference type="EMBL" id="MU838999">
    <property type="protein sequence ID" value="KAK1770949.1"/>
    <property type="molecule type" value="Genomic_DNA"/>
</dbReference>
<keyword evidence="2" id="KW-1185">Reference proteome</keyword>
<evidence type="ECO:0000313" key="1">
    <source>
        <dbReference type="EMBL" id="KAK1770949.1"/>
    </source>
</evidence>
<dbReference type="Proteomes" id="UP001244011">
    <property type="component" value="Unassembled WGS sequence"/>
</dbReference>
<evidence type="ECO:0008006" key="3">
    <source>
        <dbReference type="Google" id="ProtNLM"/>
    </source>
</evidence>
<name>A0AAJ0C6A1_9PEZI</name>
<sequence>MRLAVALKPFSPLRCCYTIDLEIPKEVVRSRKLSVYAKLLVEYETPLQPYCYVPTRRTFMPMGNRSPGLATYPECQARTCRACNIAAHTGPCACRPAARRELEAEGQLLKFAKSKDWRRCPRCCEVVKHIM</sequence>
<comment type="caution">
    <text evidence="1">The sequence shown here is derived from an EMBL/GenBank/DDBJ whole genome shotgun (WGS) entry which is preliminary data.</text>
</comment>
<dbReference type="RefSeq" id="XP_060287162.1">
    <property type="nucleotide sequence ID" value="XM_060429641.1"/>
</dbReference>
<accession>A0AAJ0C6A1</accession>
<dbReference type="GeneID" id="85312828"/>
<reference evidence="1" key="1">
    <citation type="submission" date="2023-06" db="EMBL/GenBank/DDBJ databases">
        <title>Genome-scale phylogeny and comparative genomics of the fungal order Sordariales.</title>
        <authorList>
            <consortium name="Lawrence Berkeley National Laboratory"/>
            <person name="Hensen N."/>
            <person name="Bonometti L."/>
            <person name="Westerberg I."/>
            <person name="Brannstrom I.O."/>
            <person name="Guillou S."/>
            <person name="Cros-Aarteil S."/>
            <person name="Calhoun S."/>
            <person name="Haridas S."/>
            <person name="Kuo A."/>
            <person name="Mondo S."/>
            <person name="Pangilinan J."/>
            <person name="Riley R."/>
            <person name="Labutti K."/>
            <person name="Andreopoulos B."/>
            <person name="Lipzen A."/>
            <person name="Chen C."/>
            <person name="Yanf M."/>
            <person name="Daum C."/>
            <person name="Ng V."/>
            <person name="Clum A."/>
            <person name="Steindorff A."/>
            <person name="Ohm R."/>
            <person name="Martin F."/>
            <person name="Silar P."/>
            <person name="Natvig D."/>
            <person name="Lalanne C."/>
            <person name="Gautier V."/>
            <person name="Ament-Velasquez S.L."/>
            <person name="Kruys A."/>
            <person name="Hutchinson M.I."/>
            <person name="Powell A.J."/>
            <person name="Barry K."/>
            <person name="Miller A.N."/>
            <person name="Grigoriev I.V."/>
            <person name="Debuchy R."/>
            <person name="Gladieux P."/>
            <person name="Thoren M.H."/>
            <person name="Johannesson H."/>
        </authorList>
    </citation>
    <scope>NUCLEOTIDE SEQUENCE</scope>
    <source>
        <strain evidence="1">8032-3</strain>
    </source>
</reference>